<sequence length="99" mass="11036">MALCRLAPIACILSPGERSHHPAGRGYHSLPTLDAVTEMVIPRGEEGCEQISRVLDRHGITLVGPRLLSRPALPHLKIDTNLGDGPRYSIFDVWFHWMD</sequence>
<organism evidence="1 2">
    <name type="scientific">Microbispora corallina</name>
    <dbReference type="NCBI Taxonomy" id="83302"/>
    <lineage>
        <taxon>Bacteria</taxon>
        <taxon>Bacillati</taxon>
        <taxon>Actinomycetota</taxon>
        <taxon>Actinomycetes</taxon>
        <taxon>Streptosporangiales</taxon>
        <taxon>Streptosporangiaceae</taxon>
        <taxon>Microbispora</taxon>
    </lineage>
</organism>
<proteinExistence type="predicted"/>
<accession>A0ABQ4G7V0</accession>
<reference evidence="1 2" key="1">
    <citation type="submission" date="2021-01" db="EMBL/GenBank/DDBJ databases">
        <title>Whole genome shotgun sequence of Microbispora corallina NBRC 16416.</title>
        <authorList>
            <person name="Komaki H."/>
            <person name="Tamura T."/>
        </authorList>
    </citation>
    <scope>NUCLEOTIDE SEQUENCE [LARGE SCALE GENOMIC DNA]</scope>
    <source>
        <strain evidence="1 2">NBRC 16416</strain>
    </source>
</reference>
<protein>
    <submittedName>
        <fullName evidence="1">Uncharacterized protein</fullName>
    </submittedName>
</protein>
<comment type="caution">
    <text evidence="1">The sequence shown here is derived from an EMBL/GenBank/DDBJ whole genome shotgun (WGS) entry which is preliminary data.</text>
</comment>
<dbReference type="Proteomes" id="UP000603904">
    <property type="component" value="Unassembled WGS sequence"/>
</dbReference>
<keyword evidence="2" id="KW-1185">Reference proteome</keyword>
<evidence type="ECO:0000313" key="2">
    <source>
        <dbReference type="Proteomes" id="UP000603904"/>
    </source>
</evidence>
<dbReference type="EMBL" id="BOOC01000035">
    <property type="protein sequence ID" value="GIH43139.1"/>
    <property type="molecule type" value="Genomic_DNA"/>
</dbReference>
<gene>
    <name evidence="1" type="ORF">Mco01_61390</name>
</gene>
<name>A0ABQ4G7V0_9ACTN</name>
<evidence type="ECO:0000313" key="1">
    <source>
        <dbReference type="EMBL" id="GIH43139.1"/>
    </source>
</evidence>